<evidence type="ECO:0000256" key="1">
    <source>
        <dbReference type="SAM" id="Coils"/>
    </source>
</evidence>
<evidence type="ECO:0000313" key="2">
    <source>
        <dbReference type="EMBL" id="CAJ0852751.1"/>
    </source>
</evidence>
<keyword evidence="1" id="KW-0175">Coiled coil</keyword>
<gene>
    <name evidence="2" type="ORF">AMST5_00583</name>
</gene>
<accession>A0AA48LYK9</accession>
<sequence>MKNRRDRLARAREINDQLWRLKQIQLAQAESNVAALRAAESASFDLLVHSEPRILLPYIVTLATRRAEAEAALLQAQERAREYGRRMKLTEKLHKAANEIARRGESAFELQISVEGDDVSAR</sequence>
<evidence type="ECO:0008006" key="3">
    <source>
        <dbReference type="Google" id="ProtNLM"/>
    </source>
</evidence>
<feature type="coiled-coil region" evidence="1">
    <location>
        <begin position="59"/>
        <end position="86"/>
    </location>
</feature>
<reference evidence="2" key="1">
    <citation type="submission" date="2023-07" db="EMBL/GenBank/DDBJ databases">
        <authorList>
            <person name="Pelsma A.J. K."/>
        </authorList>
    </citation>
    <scope>NUCLEOTIDE SEQUENCE</scope>
</reference>
<name>A0AA48LYK9_9ZZZZ</name>
<organism evidence="2">
    <name type="scientific">freshwater sediment metagenome</name>
    <dbReference type="NCBI Taxonomy" id="556182"/>
    <lineage>
        <taxon>unclassified sequences</taxon>
        <taxon>metagenomes</taxon>
        <taxon>ecological metagenomes</taxon>
    </lineage>
</organism>
<dbReference type="AlphaFoldDB" id="A0AA48LYK9"/>
<protein>
    <recommendedName>
        <fullName evidence="3">Flagellar FliJ protein</fullName>
    </recommendedName>
</protein>
<dbReference type="EMBL" id="OY288114">
    <property type="protein sequence ID" value="CAJ0852751.1"/>
    <property type="molecule type" value="Genomic_DNA"/>
</dbReference>
<proteinExistence type="predicted"/>